<organism evidence="2 3">
    <name type="scientific">Aeromicrobium alkaliterrae</name>
    <dbReference type="NCBI Taxonomy" id="302168"/>
    <lineage>
        <taxon>Bacteria</taxon>
        <taxon>Bacillati</taxon>
        <taxon>Actinomycetota</taxon>
        <taxon>Actinomycetes</taxon>
        <taxon>Propionibacteriales</taxon>
        <taxon>Nocardioidaceae</taxon>
        <taxon>Aeromicrobium</taxon>
    </lineage>
</organism>
<keyword evidence="3" id="KW-1185">Reference proteome</keyword>
<dbReference type="EMBL" id="BAAAME010000002">
    <property type="protein sequence ID" value="GAA1726177.1"/>
    <property type="molecule type" value="Genomic_DNA"/>
</dbReference>
<evidence type="ECO:0000313" key="2">
    <source>
        <dbReference type="EMBL" id="GAA1726177.1"/>
    </source>
</evidence>
<accession>A0ABN2JGE2</accession>
<evidence type="ECO:0000256" key="1">
    <source>
        <dbReference type="SAM" id="MobiDB-lite"/>
    </source>
</evidence>
<evidence type="ECO:0008006" key="4">
    <source>
        <dbReference type="Google" id="ProtNLM"/>
    </source>
</evidence>
<dbReference type="RefSeq" id="WP_344197110.1">
    <property type="nucleotide sequence ID" value="NZ_BAAAME010000002.1"/>
</dbReference>
<dbReference type="SUPFAM" id="SSF52540">
    <property type="entry name" value="P-loop containing nucleoside triphosphate hydrolases"/>
    <property type="match status" value="1"/>
</dbReference>
<evidence type="ECO:0000313" key="3">
    <source>
        <dbReference type="Proteomes" id="UP001501057"/>
    </source>
</evidence>
<feature type="region of interest" description="Disordered" evidence="1">
    <location>
        <begin position="137"/>
        <end position="157"/>
    </location>
</feature>
<gene>
    <name evidence="2" type="ORF">GCM10009710_03570</name>
</gene>
<comment type="caution">
    <text evidence="2">The sequence shown here is derived from an EMBL/GenBank/DDBJ whole genome shotgun (WGS) entry which is preliminary data.</text>
</comment>
<name>A0ABN2JGE2_9ACTN</name>
<dbReference type="InterPro" id="IPR027417">
    <property type="entry name" value="P-loop_NTPase"/>
</dbReference>
<protein>
    <recommendedName>
        <fullName evidence="4">ATP-binding protein</fullName>
    </recommendedName>
</protein>
<proteinExistence type="predicted"/>
<reference evidence="2 3" key="1">
    <citation type="journal article" date="2019" name="Int. J. Syst. Evol. Microbiol.">
        <title>The Global Catalogue of Microorganisms (GCM) 10K type strain sequencing project: providing services to taxonomists for standard genome sequencing and annotation.</title>
        <authorList>
            <consortium name="The Broad Institute Genomics Platform"/>
            <consortium name="The Broad Institute Genome Sequencing Center for Infectious Disease"/>
            <person name="Wu L."/>
            <person name="Ma J."/>
        </authorList>
    </citation>
    <scope>NUCLEOTIDE SEQUENCE [LARGE SCALE GENOMIC DNA]</scope>
    <source>
        <strain evidence="2 3">JCM 13518</strain>
    </source>
</reference>
<dbReference type="Gene3D" id="3.40.50.300">
    <property type="entry name" value="P-loop containing nucleotide triphosphate hydrolases"/>
    <property type="match status" value="1"/>
</dbReference>
<dbReference type="Proteomes" id="UP001501057">
    <property type="component" value="Unassembled WGS sequence"/>
</dbReference>
<dbReference type="Pfam" id="PF13671">
    <property type="entry name" value="AAA_33"/>
    <property type="match status" value="1"/>
</dbReference>
<sequence>MARLVLMCGLAGAGKSTYARALESRGWRRFSIDVEMWRLGHDESTTDLDELAAGIRAAHRQEIAQALDAGQDVVVDYSFSSRSQRDDYRALGRAHGAVVEVVYLETAEHVLRRRLAHRRGGHADDVIVEPELFERHRAGFEPPDDDEPDVTVISTLD</sequence>